<reference evidence="1 2" key="1">
    <citation type="submission" date="2024-03" db="EMBL/GenBank/DDBJ databases">
        <title>Community enrichment and isolation of bacterial strains for fucoidan degradation.</title>
        <authorList>
            <person name="Sichert A."/>
        </authorList>
    </citation>
    <scope>NUCLEOTIDE SEQUENCE [LARGE SCALE GENOMIC DNA]</scope>
    <source>
        <strain evidence="1 2">AS81</strain>
    </source>
</reference>
<name>A0ABU9U5V9_9GAMM</name>
<keyword evidence="2" id="KW-1185">Reference proteome</keyword>
<dbReference type="Proteomes" id="UP001388366">
    <property type="component" value="Unassembled WGS sequence"/>
</dbReference>
<evidence type="ECO:0000313" key="1">
    <source>
        <dbReference type="EMBL" id="MEM5552414.1"/>
    </source>
</evidence>
<proteinExistence type="predicted"/>
<protein>
    <recommendedName>
        <fullName evidence="3">Tail fiber protein</fullName>
    </recommendedName>
</protein>
<sequence>MAAFTASQASVTNGSKVVTINSGESIANIRQGDFLFLAGFLVEINRGYVGGSSQQYIELVRNWTNSSQSNQPALVVPTTGDFRAAVDAINNANKNVNDNLVAMQNWQTKMGSVTFVNQDGSTTNVKTLKQIEADNEAQMDAYHPYPWAMRKVEFEARRAANNEKFAASGFVHFGKHRNNTAAPVAGTPVNEGMWVKYDSTQRKDSFCLGAGPNISYLVGNSKTNNPVLHIAGVLTELSHLSEVQADISNTIKLPPAEDGNRTYDSATGVSVTHATPAIAFASETTTNKVVTDRPDMWGLEAFLREINDADPFVYKNGLIQSQATSINGVPTVTDNVRPITYFSWYEGDNSSRGKGVNWQTATEAERIAIASDPENNIYFDDATGNFYQWCVRGRSFAGQGNGDWSLLDPASPLINGASALSFDDGNIGTIGCQGTKDAVVNYDRANGGRYIPAVQVMHTPYNGGIKSELGVYTAANGIGNYNKPNTSVAVDGECFFLVCGTVNRLNKGAYHPSHNSFGSDLIQDNAGNTTAARTWSEDRAKQINSTQDAFLLAGSTSGLSWGSISSGFSGRPDGRYYDAIYASGKGGVCRDMRYSAWGLTQEDFADADLAVKSGEYRGREKVGLTKLLPISDSPTVTSSNIGVRAFNNLAIELGIDVQDAYYVYNVTNGELFYNLDRRETLQGSFTSHIYYPEAWGNSPSVILIYILKQATVAGEFLHTDVIGDPAKIILCDDLKDGWVGDWIPNIPEGIKDNFQLSRPYAGLGTGIQRTFTVNNGASWSSAKIQLSLPISNETVFTNMPANQVTIYQYDTEAKKVSTATNSSVYAGVEGLGYVWGTSFYAVTWGRDLAFSATGKLLTNGFGTGKINSHYKLDNFALRPTTNTLDHNNSREPEHQILDLAGDVGDVAFKALNYNVVENQQGFINYAYTSLKHDGTDYGDDGKIHIVDGQSTMLDENGNTVLVGTARCVEPLGWIKNDK</sequence>
<gene>
    <name evidence="1" type="ORF">WNY63_16940</name>
</gene>
<accession>A0ABU9U5V9</accession>
<dbReference type="EMBL" id="JBBMQU010000037">
    <property type="protein sequence ID" value="MEM5552414.1"/>
    <property type="molecule type" value="Genomic_DNA"/>
</dbReference>
<dbReference type="RefSeq" id="WP_342884382.1">
    <property type="nucleotide sequence ID" value="NZ_JBBMQU010000037.1"/>
</dbReference>
<evidence type="ECO:0000313" key="2">
    <source>
        <dbReference type="Proteomes" id="UP001388366"/>
    </source>
</evidence>
<organism evidence="1 2">
    <name type="scientific">Pseudoalteromonas neustonica</name>
    <dbReference type="NCBI Taxonomy" id="1840331"/>
    <lineage>
        <taxon>Bacteria</taxon>
        <taxon>Pseudomonadati</taxon>
        <taxon>Pseudomonadota</taxon>
        <taxon>Gammaproteobacteria</taxon>
        <taxon>Alteromonadales</taxon>
        <taxon>Pseudoalteromonadaceae</taxon>
        <taxon>Pseudoalteromonas</taxon>
    </lineage>
</organism>
<comment type="caution">
    <text evidence="1">The sequence shown here is derived from an EMBL/GenBank/DDBJ whole genome shotgun (WGS) entry which is preliminary data.</text>
</comment>
<evidence type="ECO:0008006" key="3">
    <source>
        <dbReference type="Google" id="ProtNLM"/>
    </source>
</evidence>